<dbReference type="InterPro" id="IPR042099">
    <property type="entry name" value="ANL_N_sf"/>
</dbReference>
<dbReference type="Gene3D" id="3.40.50.12780">
    <property type="entry name" value="N-terminal domain of ligase-like"/>
    <property type="match status" value="1"/>
</dbReference>
<dbReference type="PROSITE" id="PS00455">
    <property type="entry name" value="AMP_BINDING"/>
    <property type="match status" value="1"/>
</dbReference>
<evidence type="ECO:0000313" key="5">
    <source>
        <dbReference type="Proteomes" id="UP000324748"/>
    </source>
</evidence>
<feature type="transmembrane region" description="Helical" evidence="1">
    <location>
        <begin position="123"/>
        <end position="148"/>
    </location>
</feature>
<feature type="domain" description="AMP-dependent synthetase/ligase" evidence="2">
    <location>
        <begin position="122"/>
        <end position="481"/>
    </location>
</feature>
<sequence>MTHPAQLLASTSRPVGDEIPCCPLYEFLFSNPFRQDSPIITRAPSPATRAHHIPIIPPQKPIFIDSDPESIEHPLTWLQLRQRSAAVGYQLNHQLGLNPAALVTSQASDHPSGRSSGLLSPVVLLYLANGIPFVTILLGALAAGLTFTTVNPSYTCHELVDVLRASKPALIVTSPFGLTTILEAVSLLQEPPLRRWLMEHIYIVDSPTTDRLPSRFFKDSKISQTKAPNGEIATFADWKTLLQPPPLGTDYQPFQFSKPARESRLRIAAIIWSSGTSGKSKGVLLSHYAMVHSIISFWHQKLDYGPDERTIGLVPFCHVMGLQAIVLFSIAAGSTVYIMQKFEPRRYLEEITKNRITSLQIAPPIAAFLAKSPLLDDGRYDLRSVTNSMSGGAPLAPDIVKAVFKRCGFLVKSGYGLSEAGHVANQLGATISDLLPQLGTVGEVMYGVELKILSVRTKQLAARNEEGEIVIRSPSLMSAYLDNPLETSQTLDREGWLYSGDLGFLDSHGRLSITGRLKEIIMVKGYQVSPSDLEMLISKIDAVGEVAVTSFYCDDQATEFPRAYIVPQGAELTALCEIVDNSHLPPADHPRYNDLTKLALQIKEFVESHMVHYKWLRGNIILTSHIPKSPSGKVLKRILSTIQGVEIPLYTSPKASDRPSSKL</sequence>
<evidence type="ECO:0000259" key="2">
    <source>
        <dbReference type="Pfam" id="PF00501"/>
    </source>
</evidence>
<accession>A0A5B0LLY7</accession>
<dbReference type="Proteomes" id="UP000325313">
    <property type="component" value="Unassembled WGS sequence"/>
</dbReference>
<dbReference type="AlphaFoldDB" id="A0A5B0LLY7"/>
<dbReference type="PANTHER" id="PTHR24096:SF295">
    <property type="entry name" value="ACETYL-COA SYNTHETASE-LIKE PROTEIN"/>
    <property type="match status" value="1"/>
</dbReference>
<protein>
    <recommendedName>
        <fullName evidence="2">AMP-dependent synthetase/ligase domain-containing protein</fullName>
    </recommendedName>
</protein>
<dbReference type="PANTHER" id="PTHR24096">
    <property type="entry name" value="LONG-CHAIN-FATTY-ACID--COA LIGASE"/>
    <property type="match status" value="1"/>
</dbReference>
<dbReference type="Gene3D" id="3.30.300.30">
    <property type="match status" value="1"/>
</dbReference>
<dbReference type="EMBL" id="VSWC01000092">
    <property type="protein sequence ID" value="KAA1090808.1"/>
    <property type="molecule type" value="Genomic_DNA"/>
</dbReference>
<dbReference type="InterPro" id="IPR020845">
    <property type="entry name" value="AMP-binding_CS"/>
</dbReference>
<proteinExistence type="predicted"/>
<dbReference type="Pfam" id="PF00501">
    <property type="entry name" value="AMP-binding"/>
    <property type="match status" value="1"/>
</dbReference>
<dbReference type="InterPro" id="IPR000873">
    <property type="entry name" value="AMP-dep_synth/lig_dom"/>
</dbReference>
<name>A0A5B0LLY7_PUCGR</name>
<keyword evidence="5" id="KW-1185">Reference proteome</keyword>
<comment type="caution">
    <text evidence="3">The sequence shown here is derived from an EMBL/GenBank/DDBJ whole genome shotgun (WGS) entry which is preliminary data.</text>
</comment>
<feature type="transmembrane region" description="Helical" evidence="1">
    <location>
        <begin position="319"/>
        <end position="339"/>
    </location>
</feature>
<reference evidence="5 6" key="1">
    <citation type="submission" date="2019-05" db="EMBL/GenBank/DDBJ databases">
        <title>Emergence of the Ug99 lineage of the wheat stem rust pathogen through somatic hybridization.</title>
        <authorList>
            <person name="Li F."/>
            <person name="Upadhyaya N.M."/>
            <person name="Sperschneider J."/>
            <person name="Matny O."/>
            <person name="Nguyen-Phuc H."/>
            <person name="Mago R."/>
            <person name="Raley C."/>
            <person name="Miller M.E."/>
            <person name="Silverstein K.A.T."/>
            <person name="Henningsen E."/>
            <person name="Hirsch C.D."/>
            <person name="Visser B."/>
            <person name="Pretorius Z.A."/>
            <person name="Steffenson B.J."/>
            <person name="Schwessinger B."/>
            <person name="Dodds P.N."/>
            <person name="Figueroa M."/>
        </authorList>
    </citation>
    <scope>NUCLEOTIDE SEQUENCE [LARGE SCALE GENOMIC DNA]</scope>
    <source>
        <strain evidence="4">21-0</strain>
        <strain evidence="3 6">Ug99</strain>
    </source>
</reference>
<evidence type="ECO:0000313" key="6">
    <source>
        <dbReference type="Proteomes" id="UP000325313"/>
    </source>
</evidence>
<dbReference type="EMBL" id="VDEP01000510">
    <property type="protein sequence ID" value="KAA1065391.1"/>
    <property type="molecule type" value="Genomic_DNA"/>
</dbReference>
<dbReference type="Proteomes" id="UP000324748">
    <property type="component" value="Unassembled WGS sequence"/>
</dbReference>
<keyword evidence="1" id="KW-0812">Transmembrane</keyword>
<evidence type="ECO:0000313" key="4">
    <source>
        <dbReference type="EMBL" id="KAA1090808.1"/>
    </source>
</evidence>
<keyword evidence="1" id="KW-0472">Membrane</keyword>
<dbReference type="OrthoDB" id="6509636at2759"/>
<dbReference type="SUPFAM" id="SSF56801">
    <property type="entry name" value="Acetyl-CoA synthetase-like"/>
    <property type="match status" value="1"/>
</dbReference>
<gene>
    <name evidence="4" type="ORF">PGT21_014280</name>
    <name evidence="3" type="ORF">PGTUg99_014058</name>
</gene>
<evidence type="ECO:0000256" key="1">
    <source>
        <dbReference type="SAM" id="Phobius"/>
    </source>
</evidence>
<organism evidence="3 6">
    <name type="scientific">Puccinia graminis f. sp. tritici</name>
    <dbReference type="NCBI Taxonomy" id="56615"/>
    <lineage>
        <taxon>Eukaryota</taxon>
        <taxon>Fungi</taxon>
        <taxon>Dikarya</taxon>
        <taxon>Basidiomycota</taxon>
        <taxon>Pucciniomycotina</taxon>
        <taxon>Pucciniomycetes</taxon>
        <taxon>Pucciniales</taxon>
        <taxon>Pucciniaceae</taxon>
        <taxon>Puccinia</taxon>
    </lineage>
</organism>
<dbReference type="GO" id="GO:0019748">
    <property type="term" value="P:secondary metabolic process"/>
    <property type="evidence" value="ECO:0007669"/>
    <property type="project" value="TreeGrafter"/>
</dbReference>
<dbReference type="InterPro" id="IPR045851">
    <property type="entry name" value="AMP-bd_C_sf"/>
</dbReference>
<evidence type="ECO:0000313" key="3">
    <source>
        <dbReference type="EMBL" id="KAA1065391.1"/>
    </source>
</evidence>
<dbReference type="GO" id="GO:0016405">
    <property type="term" value="F:CoA-ligase activity"/>
    <property type="evidence" value="ECO:0007669"/>
    <property type="project" value="TreeGrafter"/>
</dbReference>
<keyword evidence="1" id="KW-1133">Transmembrane helix</keyword>